<keyword evidence="3" id="KW-0498">Mitosis</keyword>
<dbReference type="WBParaSite" id="Pan_g7537.t2">
    <property type="protein sequence ID" value="Pan_g7537.t2"/>
    <property type="gene ID" value="Pan_g7537"/>
</dbReference>
<evidence type="ECO:0000256" key="4">
    <source>
        <dbReference type="ARBA" id="ARBA00023306"/>
    </source>
</evidence>
<dbReference type="InterPro" id="IPR011989">
    <property type="entry name" value="ARM-like"/>
</dbReference>
<dbReference type="GO" id="GO:0070979">
    <property type="term" value="P:protein K11-linked ubiquitination"/>
    <property type="evidence" value="ECO:0007669"/>
    <property type="project" value="TreeGrafter"/>
</dbReference>
<reference evidence="7" key="1">
    <citation type="journal article" date="2013" name="Genetics">
        <title>The draft genome and transcriptome of Panagrellus redivivus are shaped by the harsh demands of a free-living lifestyle.</title>
        <authorList>
            <person name="Srinivasan J."/>
            <person name="Dillman A.R."/>
            <person name="Macchietto M.G."/>
            <person name="Heikkinen L."/>
            <person name="Lakso M."/>
            <person name="Fracchia K.M."/>
            <person name="Antoshechkin I."/>
            <person name="Mortazavi A."/>
            <person name="Wong G."/>
            <person name="Sternberg P.W."/>
        </authorList>
    </citation>
    <scope>NUCLEOTIDE SEQUENCE [LARGE SCALE GENOMIC DNA]</scope>
    <source>
        <strain evidence="7">MT8872</strain>
    </source>
</reference>
<keyword evidence="2" id="KW-0132">Cell division</keyword>
<feature type="transmembrane region" description="Helical" evidence="6">
    <location>
        <begin position="1665"/>
        <end position="1687"/>
    </location>
</feature>
<keyword evidence="6" id="KW-0472">Membrane</keyword>
<keyword evidence="7" id="KW-1185">Reference proteome</keyword>
<dbReference type="GO" id="GO:0007091">
    <property type="term" value="P:metaphase/anaphase transition of mitotic cell cycle"/>
    <property type="evidence" value="ECO:0007669"/>
    <property type="project" value="TreeGrafter"/>
</dbReference>
<feature type="compositionally biased region" description="Low complexity" evidence="5">
    <location>
        <begin position="259"/>
        <end position="269"/>
    </location>
</feature>
<accession>A0A7E4W8E9</accession>
<sequence>MSDADATMIIPRKSRIVPHVNDDYFCVGGDYAARYKFANALSKEPNTKAIAYLIKNEVVLERCEYRKNVAICYRKTSTEKKRSIRTRFDITQVIYARMVDDTKVVDYLVITGYENFVFVEVQSGKQFEIQAVSFRVQRVLPADRGILIERYRVKGEIVNEDEDEKIHVFSLMHPNAEIMPVLYQGLGADYTNYAFPDSGMTLLPAPTENRHNLFLAYDTEKERHLILTLKKASKTEQSEAYRLNSQHNSRMSSAASSFRTTPRNTTTNTAGSADTPLRRSLRNRMRMMTGTPGAPGTEASPLNLNSRHSSFVSSTRTLAMSIRSQKSAVTSFRDTLCNFNLDGEILEEPEAEWTLVVLYQEAAMPPIPAAATGIATSTPIATRLEASTSKKANISGTPKGILLTPIAAANARREGGTPKRNVSFTSTPKTHVYSRMSPAPGEPSSSNLPHKRPNLQHTPIAKLGFSESDRMEIDDDNEVEVDMTKFKGLPNAVALAAVNELIKRQRKKVMDSFKTYDFTKSYPEKKADPAKPSESAPESSKKKPEDITYSQLLRARCNVLRYYNRNVQWGLRRRFKPVNALYALLIYRRELQRAVIAEIKVNAATYLKQRVATRFFVTTDIFGHVNAAFLPGGSNKLKLVRWHPEQKPLSVSHQGIDAFDAIPIYGSRMFAVLRPSLESVHLYTGTHDLNALYMKGISFADSKVLQFVEGKEHTINLKLQTVKSDKTEVKSYEVGPHWSESIKKFFDSVSSTLPAHKAVAFFSKWYEISFKTYPKRTRFNDKLLTEYPVLFNYFFECLGLKVDFKSTKFLQIFEERKTPEELPEEKRGRLDSDEADNLDETTGEVVFNVEFIPPKVDLGAHAFAVFHIFHMMYESLSFYSAGQKYEKLFIEPLFVFVKLTNLEKYVEYYTSREPRFQNARIAMPEDGPPLPRVADAKSFDHKEDVVKYVDFIHSLLKDKAPTSIPRCPHWPQAALLCAGIAVGKVNTMTVFRATVGTAWQKRFNLLAAESAKVEKAMASRDDETEKCFKVMRALRMSICDIIELNSKLSEVFKKVVELANIRIFRDHEVSRRSLKEFPTAADVVRMQRLEWPSDLRAVNAQQMLNSSRLTLMTINSKDNGPLPPDQVELFLHTCFWKQTTKAFGRGAMDLKTVVPTKMGFKDMPRFELGGRSPGTNANHEFKINPNNPAHTAIVKNYDWGYYYHGIAHTLSFASVPDIPNVTLKSLQSWLLETQEKEETIAGAILGFGLSNLFHNFNYNDVHDMATLKPESALPGSTVMAIAASNRGTCDMTFFRVISTFLPFYTEPTNIGLKISPFSQVSALVSLGLLFEGTCNQSMTNLLIDEMAKETVFGFGDEGTVSRYSYILCAGVAVGLINLGQGVNLRNAEAPTTLKLGIDERLELLLTGGPRMSITSFGRANKNMCPVQAVDLASINNPNGTKLVSTGSMYDFTVLQKLDSLNDSTSVSHTDTSRMMANVATGHLAKESCTVRETPKVNVHVTSPAACLALTLKYLRTNDQYIMDVLRCPDEMALMETIPPQTIMLRVMSVLLIQWNDIPCSVEAIDAYMPKIVQDKMKSLVTNEEERRKLKKEKKKAGFVDENYDVDLSTIAETWIYYQAGCCLALGIRYASTLDPQVYQTLEKIYLELFCGIKYRGITMILRHQTLLTCSGFVLIAISLVMAGSGHLDTMRLIRRMRNYTIESALFQLAPWDYQIHAMCNTALGFLFLGNGRHGIGGRIEDSAMLLISVYPIVSKGPADNLYYFQPMRFFYSLATEERHLVPVDSNTHTEVVMMADIRYVNGHFNTIQLPCVIPPLNQMRTLTLRGRDYEEVVINLQTPKACANLEKIFKEYHGRIPVKKAVKSFVALFDVVPKFTPKNMQDLNKPRIRIPPPIETTRL</sequence>
<dbReference type="InterPro" id="IPR024990">
    <property type="entry name" value="Apc1"/>
</dbReference>
<dbReference type="PANTHER" id="PTHR12827">
    <property type="entry name" value="MEIOTIC CHECKPOINT REGULATOR TSG24 FAMILY MEMBER"/>
    <property type="match status" value="1"/>
</dbReference>
<feature type="region of interest" description="Disordered" evidence="5">
    <location>
        <begin position="237"/>
        <end position="275"/>
    </location>
</feature>
<dbReference type="PANTHER" id="PTHR12827:SF3">
    <property type="entry name" value="ANAPHASE-PROMOTING COMPLEX SUBUNIT 1"/>
    <property type="match status" value="1"/>
</dbReference>
<dbReference type="GO" id="GO:0005680">
    <property type="term" value="C:anaphase-promoting complex"/>
    <property type="evidence" value="ECO:0007669"/>
    <property type="project" value="InterPro"/>
</dbReference>
<evidence type="ECO:0000256" key="3">
    <source>
        <dbReference type="ARBA" id="ARBA00022776"/>
    </source>
</evidence>
<protein>
    <submittedName>
        <fullName evidence="8">Anaphase-promoting complex subunit 1</fullName>
    </submittedName>
</protein>
<dbReference type="Proteomes" id="UP000492821">
    <property type="component" value="Unassembled WGS sequence"/>
</dbReference>
<evidence type="ECO:0000256" key="6">
    <source>
        <dbReference type="SAM" id="Phobius"/>
    </source>
</evidence>
<evidence type="ECO:0000313" key="8">
    <source>
        <dbReference type="WBParaSite" id="Pan_g7537.t2"/>
    </source>
</evidence>
<reference evidence="8" key="2">
    <citation type="submission" date="2020-10" db="UniProtKB">
        <authorList>
            <consortium name="WormBaseParasite"/>
        </authorList>
    </citation>
    <scope>IDENTIFICATION</scope>
</reference>
<proteinExistence type="inferred from homology"/>
<feature type="compositionally biased region" description="Polar residues" evidence="5">
    <location>
        <begin position="420"/>
        <end position="429"/>
    </location>
</feature>
<keyword evidence="6" id="KW-0812">Transmembrane</keyword>
<dbReference type="GO" id="GO:0051301">
    <property type="term" value="P:cell division"/>
    <property type="evidence" value="ECO:0007669"/>
    <property type="project" value="UniProtKB-KW"/>
</dbReference>
<dbReference type="Gene3D" id="1.25.10.10">
    <property type="entry name" value="Leucine-rich Repeat Variant"/>
    <property type="match status" value="2"/>
</dbReference>
<organism evidence="7 8">
    <name type="scientific">Panagrellus redivivus</name>
    <name type="common">Microworm</name>
    <dbReference type="NCBI Taxonomy" id="6233"/>
    <lineage>
        <taxon>Eukaryota</taxon>
        <taxon>Metazoa</taxon>
        <taxon>Ecdysozoa</taxon>
        <taxon>Nematoda</taxon>
        <taxon>Chromadorea</taxon>
        <taxon>Rhabditida</taxon>
        <taxon>Tylenchina</taxon>
        <taxon>Panagrolaimomorpha</taxon>
        <taxon>Panagrolaimoidea</taxon>
        <taxon>Panagrolaimidae</taxon>
        <taxon>Panagrellus</taxon>
    </lineage>
</organism>
<feature type="compositionally biased region" description="Polar residues" evidence="5">
    <location>
        <begin position="243"/>
        <end position="258"/>
    </location>
</feature>
<evidence type="ECO:0000256" key="5">
    <source>
        <dbReference type="SAM" id="MobiDB-lite"/>
    </source>
</evidence>
<dbReference type="GO" id="GO:0060090">
    <property type="term" value="F:molecular adaptor activity"/>
    <property type="evidence" value="ECO:0007669"/>
    <property type="project" value="TreeGrafter"/>
</dbReference>
<feature type="region of interest" description="Disordered" evidence="5">
    <location>
        <begin position="410"/>
        <end position="458"/>
    </location>
</feature>
<keyword evidence="6" id="KW-1133">Transmembrane helix</keyword>
<evidence type="ECO:0000313" key="7">
    <source>
        <dbReference type="Proteomes" id="UP000492821"/>
    </source>
</evidence>
<dbReference type="GO" id="GO:0031145">
    <property type="term" value="P:anaphase-promoting complex-dependent catabolic process"/>
    <property type="evidence" value="ECO:0007669"/>
    <property type="project" value="TreeGrafter"/>
</dbReference>
<evidence type="ECO:0000256" key="2">
    <source>
        <dbReference type="ARBA" id="ARBA00022618"/>
    </source>
</evidence>
<feature type="region of interest" description="Disordered" evidence="5">
    <location>
        <begin position="524"/>
        <end position="545"/>
    </location>
</feature>
<evidence type="ECO:0000256" key="1">
    <source>
        <dbReference type="ARBA" id="ARBA00010547"/>
    </source>
</evidence>
<keyword evidence="4" id="KW-0131">Cell cycle</keyword>
<name>A0A7E4W8E9_PANRE</name>
<comment type="similarity">
    <text evidence="1">Belongs to the APC1 family.</text>
</comment>